<dbReference type="OrthoDB" id="10265988at2759"/>
<reference evidence="7 8" key="2">
    <citation type="journal article" date="2007" name="BMC Biol.">
        <title>A 100%-complete sequence reveals unusually simple genomic features in the hot-spring red alga Cyanidioschyzon merolae.</title>
        <authorList>
            <person name="Nozaki H."/>
            <person name="Takano H."/>
            <person name="Misumi O."/>
            <person name="Terasawa K."/>
            <person name="Matsuzaki M."/>
            <person name="Maruyama S."/>
            <person name="Nishida K."/>
            <person name="Yagisawa F."/>
            <person name="Yoshida Y."/>
            <person name="Fujiwara T."/>
            <person name="Takio S."/>
            <person name="Tamura K."/>
            <person name="Chung S.J."/>
            <person name="Nakamura S."/>
            <person name="Kuroiwa H."/>
            <person name="Tanaka K."/>
            <person name="Sato N."/>
            <person name="Kuroiwa T."/>
        </authorList>
    </citation>
    <scope>NUCLEOTIDE SEQUENCE [LARGE SCALE GENOMIC DNA]</scope>
    <source>
        <strain evidence="7 8">10D</strain>
    </source>
</reference>
<dbReference type="OMA" id="QSIKHPA"/>
<organism evidence="7 8">
    <name type="scientific">Cyanidioschyzon merolae (strain NIES-3377 / 10D)</name>
    <name type="common">Unicellular red alga</name>
    <dbReference type="NCBI Taxonomy" id="280699"/>
    <lineage>
        <taxon>Eukaryota</taxon>
        <taxon>Rhodophyta</taxon>
        <taxon>Bangiophyceae</taxon>
        <taxon>Cyanidiales</taxon>
        <taxon>Cyanidiaceae</taxon>
        <taxon>Cyanidioschyzon</taxon>
    </lineage>
</organism>
<comment type="subcellular location">
    <subcellularLocation>
        <location evidence="1">Cytoplasm</location>
    </subcellularLocation>
</comment>
<dbReference type="GeneID" id="16992548"/>
<feature type="domain" description="PFU" evidence="6">
    <location>
        <begin position="376"/>
        <end position="472"/>
    </location>
</feature>
<keyword evidence="8" id="KW-1185">Reference proteome</keyword>
<evidence type="ECO:0000256" key="2">
    <source>
        <dbReference type="ARBA" id="ARBA00022490"/>
    </source>
</evidence>
<protein>
    <submittedName>
        <fullName evidence="7">Phospholipase A2-activating protein</fullName>
    </submittedName>
</protein>
<dbReference type="GO" id="GO:0043130">
    <property type="term" value="F:ubiquitin binding"/>
    <property type="evidence" value="ECO:0007669"/>
    <property type="project" value="TreeGrafter"/>
</dbReference>
<dbReference type="Proteomes" id="UP000007014">
    <property type="component" value="Chromosome 3"/>
</dbReference>
<dbReference type="Pfam" id="PF09070">
    <property type="entry name" value="PFU"/>
    <property type="match status" value="1"/>
</dbReference>
<dbReference type="Gene3D" id="1.25.10.10">
    <property type="entry name" value="Leucine-rich Repeat Variant"/>
    <property type="match status" value="1"/>
</dbReference>
<accession>M1V409</accession>
<dbReference type="PROSITE" id="PS51394">
    <property type="entry name" value="PFU"/>
    <property type="match status" value="1"/>
</dbReference>
<dbReference type="PROSITE" id="PS00678">
    <property type="entry name" value="WD_REPEATS_1"/>
    <property type="match status" value="1"/>
</dbReference>
<dbReference type="InterPro" id="IPR019775">
    <property type="entry name" value="WD40_repeat_CS"/>
</dbReference>
<dbReference type="Gene3D" id="2.130.10.10">
    <property type="entry name" value="YVTN repeat-like/Quinoprotein amine dehydrogenase"/>
    <property type="match status" value="1"/>
</dbReference>
<name>M1V409_CYAM1</name>
<dbReference type="InterPro" id="IPR015943">
    <property type="entry name" value="WD40/YVTN_repeat-like_dom_sf"/>
</dbReference>
<dbReference type="AlphaFoldDB" id="M1V409"/>
<dbReference type="PANTHER" id="PTHR19849">
    <property type="entry name" value="PHOSPHOLIPASE A-2-ACTIVATING PROTEIN"/>
    <property type="match status" value="1"/>
</dbReference>
<dbReference type="GO" id="GO:0005634">
    <property type="term" value="C:nucleus"/>
    <property type="evidence" value="ECO:0007669"/>
    <property type="project" value="TreeGrafter"/>
</dbReference>
<dbReference type="InterPro" id="IPR038122">
    <property type="entry name" value="PFU_sf"/>
</dbReference>
<dbReference type="InterPro" id="IPR036322">
    <property type="entry name" value="WD40_repeat_dom_sf"/>
</dbReference>
<feature type="repeat" description="WD" evidence="5">
    <location>
        <begin position="25"/>
        <end position="55"/>
    </location>
</feature>
<dbReference type="HOGENOM" id="CLU_011791_2_0_1"/>
<evidence type="ECO:0000256" key="3">
    <source>
        <dbReference type="ARBA" id="ARBA00022574"/>
    </source>
</evidence>
<proteinExistence type="predicted"/>
<dbReference type="GO" id="GO:0043161">
    <property type="term" value="P:proteasome-mediated ubiquitin-dependent protein catabolic process"/>
    <property type="evidence" value="ECO:0007669"/>
    <property type="project" value="TreeGrafter"/>
</dbReference>
<sequence length="741" mass="81577">MDAEQRSGVGDSSPHAATYRLSRTLAGHAADVRAVAAMSRELLITGSRDGCVRLWRGNELNSYGIRVHAPHYVQALAVLSNEMIVSGSSDKTVAWIDVNTEQMTHLGKGHGDVVSALAVAPTSTLVASGSWDRTVRLWRDGESLMSLTGHDAAVWALLFLSDTEVLSASADCSIRLWDVRKGECAQVLYGHDEAVRALCRLELSAHSRGSFASAGNDGSVILWSMHGEQIRRYPNVHGSFIYALAAFQDMLISASEDRTVRILDLQQQDVVQTIPHPNTVWSVTMIPNADGDFLTGCADSCARVWTRIPERSAPAEHVAEYEMALAAQKTSMHHQHQIDPSQVPDAETALAQPGFRDGQTRLVRKSGTLDGIEVYMWSMSAGRWMKIGDVTDPPGSPERPLKTGFDYVFDVDVDVDGSAHRYRQLGYRRGENPYVAAERFLEEEHLPRTYLEQIVQFLITHVPASDMRADAGALTDPLTGADRYVPPAASSLPQGHSAGNLPDWILFPGTDSYERILEHLPENDRCRSLFQTLKPLTAEKVRMLSALLERTPPAQAVAVIDLARLVVLENDAIQILFGNGQPTVLDSVLRHASSAEASFGIHVSSCRFICNSFVHWQRAPVREALLRCADLILDTFTIIVHSDTPEKLWRAFAAVLYNYAVLESRCDAGRQSVRSCADRVLQSACLLGFARPAGVQEASELTDALWMLIHDASRAQLAISAGLLEWEEVPSKIAERIRMFV</sequence>
<dbReference type="EMBL" id="AP006485">
    <property type="protein sequence ID" value="BAM79070.1"/>
    <property type="molecule type" value="Genomic_DNA"/>
</dbReference>
<dbReference type="PRINTS" id="PR00320">
    <property type="entry name" value="GPROTEINBRPT"/>
</dbReference>
<dbReference type="eggNOG" id="KOG0301">
    <property type="taxonomic scope" value="Eukaryota"/>
</dbReference>
<keyword evidence="2" id="KW-0963">Cytoplasm</keyword>
<dbReference type="STRING" id="280699.M1V409"/>
<dbReference type="InterPro" id="IPR001680">
    <property type="entry name" value="WD40_rpt"/>
</dbReference>
<evidence type="ECO:0000256" key="1">
    <source>
        <dbReference type="ARBA" id="ARBA00004496"/>
    </source>
</evidence>
<keyword evidence="4" id="KW-0677">Repeat</keyword>
<dbReference type="PANTHER" id="PTHR19849:SF0">
    <property type="entry name" value="PHOSPHOLIPASE A-2-ACTIVATING PROTEIN"/>
    <property type="match status" value="1"/>
</dbReference>
<dbReference type="Pfam" id="PF00400">
    <property type="entry name" value="WD40"/>
    <property type="match status" value="5"/>
</dbReference>
<dbReference type="CDD" id="cd00200">
    <property type="entry name" value="WD40"/>
    <property type="match status" value="1"/>
</dbReference>
<evidence type="ECO:0000313" key="8">
    <source>
        <dbReference type="Proteomes" id="UP000007014"/>
    </source>
</evidence>
<feature type="repeat" description="WD" evidence="5">
    <location>
        <begin position="147"/>
        <end position="187"/>
    </location>
</feature>
<dbReference type="SMART" id="SM00320">
    <property type="entry name" value="WD40"/>
    <property type="match status" value="7"/>
</dbReference>
<evidence type="ECO:0000313" key="7">
    <source>
        <dbReference type="EMBL" id="BAM79070.1"/>
    </source>
</evidence>
<evidence type="ECO:0000259" key="6">
    <source>
        <dbReference type="PROSITE" id="PS51394"/>
    </source>
</evidence>
<dbReference type="RefSeq" id="XP_005535356.1">
    <property type="nucleotide sequence ID" value="XM_005535299.1"/>
</dbReference>
<gene>
    <name evidence="7" type="ORF">CYME_CMC146C</name>
</gene>
<dbReference type="Gramene" id="CMC146CT">
    <property type="protein sequence ID" value="CMC146CT"/>
    <property type="gene ID" value="CMC146C"/>
</dbReference>
<evidence type="ECO:0000256" key="4">
    <source>
        <dbReference type="ARBA" id="ARBA00022737"/>
    </source>
</evidence>
<dbReference type="Gene3D" id="3.10.20.870">
    <property type="entry name" value="PFU (PLAA family ubiquitin binding), C-terminal domain"/>
    <property type="match status" value="1"/>
</dbReference>
<dbReference type="GO" id="GO:0005737">
    <property type="term" value="C:cytoplasm"/>
    <property type="evidence" value="ECO:0007669"/>
    <property type="project" value="UniProtKB-SubCell"/>
</dbReference>
<dbReference type="PROSITE" id="PS50294">
    <property type="entry name" value="WD_REPEATS_REGION"/>
    <property type="match status" value="3"/>
</dbReference>
<dbReference type="GO" id="GO:0010992">
    <property type="term" value="P:ubiquitin recycling"/>
    <property type="evidence" value="ECO:0007669"/>
    <property type="project" value="TreeGrafter"/>
</dbReference>
<dbReference type="InterPro" id="IPR015155">
    <property type="entry name" value="PFU"/>
</dbReference>
<dbReference type="KEGG" id="cme:CYME_CMC146C"/>
<dbReference type="PROSITE" id="PS50082">
    <property type="entry name" value="WD_REPEATS_2"/>
    <property type="match status" value="3"/>
</dbReference>
<feature type="repeat" description="WD" evidence="5">
    <location>
        <begin position="107"/>
        <end position="138"/>
    </location>
</feature>
<dbReference type="InterPro" id="IPR020472">
    <property type="entry name" value="WD40_PAC1"/>
</dbReference>
<dbReference type="InterPro" id="IPR013535">
    <property type="entry name" value="PUL_dom"/>
</dbReference>
<evidence type="ECO:0000256" key="5">
    <source>
        <dbReference type="PROSITE-ProRule" id="PRU00221"/>
    </source>
</evidence>
<dbReference type="SUPFAM" id="SSF50978">
    <property type="entry name" value="WD40 repeat-like"/>
    <property type="match status" value="1"/>
</dbReference>
<keyword evidence="3 5" id="KW-0853">WD repeat</keyword>
<dbReference type="InterPro" id="IPR011989">
    <property type="entry name" value="ARM-like"/>
</dbReference>
<reference evidence="7 8" key="1">
    <citation type="journal article" date="2004" name="Nature">
        <title>Genome sequence of the ultrasmall unicellular red alga Cyanidioschyzon merolae 10D.</title>
        <authorList>
            <person name="Matsuzaki M."/>
            <person name="Misumi O."/>
            <person name="Shin-i T."/>
            <person name="Maruyama S."/>
            <person name="Takahara M."/>
            <person name="Miyagishima S."/>
            <person name="Mori T."/>
            <person name="Nishida K."/>
            <person name="Yagisawa F."/>
            <person name="Nishida K."/>
            <person name="Yoshida Y."/>
            <person name="Nishimura Y."/>
            <person name="Nakao S."/>
            <person name="Kobayashi T."/>
            <person name="Momoyama Y."/>
            <person name="Higashiyama T."/>
            <person name="Minoda A."/>
            <person name="Sano M."/>
            <person name="Nomoto H."/>
            <person name="Oishi K."/>
            <person name="Hayashi H."/>
            <person name="Ohta F."/>
            <person name="Nishizaka S."/>
            <person name="Haga S."/>
            <person name="Miura S."/>
            <person name="Morishita T."/>
            <person name="Kabeya Y."/>
            <person name="Terasawa K."/>
            <person name="Suzuki Y."/>
            <person name="Ishii Y."/>
            <person name="Asakawa S."/>
            <person name="Takano H."/>
            <person name="Ohta N."/>
            <person name="Kuroiwa H."/>
            <person name="Tanaka K."/>
            <person name="Shimizu N."/>
            <person name="Sugano S."/>
            <person name="Sato N."/>
            <person name="Nozaki H."/>
            <person name="Ogasawara N."/>
            <person name="Kohara Y."/>
            <person name="Kuroiwa T."/>
        </authorList>
    </citation>
    <scope>NUCLEOTIDE SEQUENCE [LARGE SCALE GENOMIC DNA]</scope>
    <source>
        <strain evidence="7 8">10D</strain>
    </source>
</reference>
<dbReference type="Pfam" id="PF08324">
    <property type="entry name" value="PUL"/>
    <property type="match status" value="1"/>
</dbReference>